<sequence>ITIDVSPPHEGYVHDGIRGDPEIDFQQDLHIDAHWEGFFDRESGVEFYQYIFSDHCFNNDEFKANNETKETYNTFASFKASTEGTYFVSVVAVNRAKENSNVVCSDGVTIMTTMPYIQDFVMSGAKTRPRLIRDNDGNVWFLDNVLRRHFVQNITSSC</sequence>
<name>A0A3L5TV32_MYTGA</name>
<gene>
    <name evidence="1" type="ORF">AM593_07242</name>
</gene>
<feature type="non-terminal residue" evidence="1">
    <location>
        <position position="1"/>
    </location>
</feature>
<dbReference type="Proteomes" id="UP000266721">
    <property type="component" value="Unassembled WGS sequence"/>
</dbReference>
<comment type="caution">
    <text evidence="1">The sequence shown here is derived from an EMBL/GenBank/DDBJ whole genome shotgun (WGS) entry which is preliminary data.</text>
</comment>
<protein>
    <submittedName>
        <fullName evidence="1">Uncharacterized protein</fullName>
    </submittedName>
</protein>
<accession>A0A3L5TV32</accession>
<keyword evidence="2" id="KW-1185">Reference proteome</keyword>
<dbReference type="EMBL" id="KV581418">
    <property type="protein sequence ID" value="OPL33819.1"/>
    <property type="molecule type" value="Genomic_DNA"/>
</dbReference>
<dbReference type="PANTHER" id="PTHR16897">
    <property type="entry name" value="OS10G0105400 PROTEIN"/>
    <property type="match status" value="1"/>
</dbReference>
<dbReference type="PANTHER" id="PTHR16897:SF2">
    <property type="entry name" value="OS03G0226600 PROTEIN"/>
    <property type="match status" value="1"/>
</dbReference>
<evidence type="ECO:0000313" key="2">
    <source>
        <dbReference type="Proteomes" id="UP000266721"/>
    </source>
</evidence>
<dbReference type="AlphaFoldDB" id="A0A3L5TV32"/>
<organism evidence="1 2">
    <name type="scientific">Mytilus galloprovincialis</name>
    <name type="common">Mediterranean mussel</name>
    <dbReference type="NCBI Taxonomy" id="29158"/>
    <lineage>
        <taxon>Eukaryota</taxon>
        <taxon>Metazoa</taxon>
        <taxon>Spiralia</taxon>
        <taxon>Lophotrochozoa</taxon>
        <taxon>Mollusca</taxon>
        <taxon>Bivalvia</taxon>
        <taxon>Autobranchia</taxon>
        <taxon>Pteriomorphia</taxon>
        <taxon>Mytilida</taxon>
        <taxon>Mytiloidea</taxon>
        <taxon>Mytilidae</taxon>
        <taxon>Mytilinae</taxon>
        <taxon>Mytilus</taxon>
    </lineage>
</organism>
<evidence type="ECO:0000313" key="1">
    <source>
        <dbReference type="EMBL" id="OPL33819.1"/>
    </source>
</evidence>
<reference evidence="1 2" key="1">
    <citation type="journal article" date="2016" name="PLoS ONE">
        <title>A First Insight into the Genome of the Filter-Feeder Mussel Mytilus galloprovincialis.</title>
        <authorList>
            <person name="Murgarella M."/>
            <person name="Puiu D."/>
            <person name="Novoa B."/>
            <person name="Figueras A."/>
            <person name="Posada D."/>
            <person name="Canchaya C."/>
        </authorList>
    </citation>
    <scope>NUCLEOTIDE SEQUENCE [LARGE SCALE GENOMIC DNA]</scope>
    <source>
        <tissue evidence="1">Muscle</tissue>
    </source>
</reference>
<proteinExistence type="predicted"/>
<feature type="non-terminal residue" evidence="1">
    <location>
        <position position="158"/>
    </location>
</feature>